<dbReference type="RefSeq" id="WP_308482084.1">
    <property type="nucleotide sequence ID" value="NZ_OY726397.1"/>
</dbReference>
<dbReference type="SUPFAM" id="SSF52833">
    <property type="entry name" value="Thioredoxin-like"/>
    <property type="match status" value="1"/>
</dbReference>
<gene>
    <name evidence="1" type="ORF">MU0053_001892</name>
</gene>
<protein>
    <submittedName>
        <fullName evidence="1">Thioredoxin domain-containing protein</fullName>
    </submittedName>
</protein>
<keyword evidence="2" id="KW-1185">Reference proteome</keyword>
<dbReference type="InterPro" id="IPR036249">
    <property type="entry name" value="Thioredoxin-like_sf"/>
</dbReference>
<name>A0ABM9LLU9_9MYCO</name>
<reference evidence="1 2" key="1">
    <citation type="submission" date="2023-08" db="EMBL/GenBank/DDBJ databases">
        <authorList>
            <person name="Folkvardsen B D."/>
            <person name="Norman A."/>
        </authorList>
    </citation>
    <scope>NUCLEOTIDE SEQUENCE [LARGE SCALE GENOMIC DNA]</scope>
    <source>
        <strain evidence="1 2">Mu0053</strain>
    </source>
</reference>
<dbReference type="Proteomes" id="UP001190465">
    <property type="component" value="Chromosome"/>
</dbReference>
<accession>A0ABM9LLU9</accession>
<dbReference type="Gene3D" id="3.40.30.10">
    <property type="entry name" value="Glutaredoxin"/>
    <property type="match status" value="1"/>
</dbReference>
<dbReference type="EMBL" id="OY726397">
    <property type="protein sequence ID" value="CAJ1501303.1"/>
    <property type="molecule type" value="Genomic_DNA"/>
</dbReference>
<evidence type="ECO:0000313" key="1">
    <source>
        <dbReference type="EMBL" id="CAJ1501303.1"/>
    </source>
</evidence>
<evidence type="ECO:0000313" key="2">
    <source>
        <dbReference type="Proteomes" id="UP001190465"/>
    </source>
</evidence>
<organism evidence="1 2">
    <name type="scientific">[Mycobacterium] burgundiense</name>
    <dbReference type="NCBI Taxonomy" id="3064286"/>
    <lineage>
        <taxon>Bacteria</taxon>
        <taxon>Bacillati</taxon>
        <taxon>Actinomycetota</taxon>
        <taxon>Actinomycetes</taxon>
        <taxon>Mycobacteriales</taxon>
        <taxon>Mycobacteriaceae</taxon>
        <taxon>Mycolicibacterium</taxon>
    </lineage>
</organism>
<sequence length="222" mass="23673">MDGTKVNQPIRALGAVLVLVVALVMAVPGAGLAHAAPAAPAWDAISIGDPAAPGQIDLYLDPLCLYSGKMIQAQGAEMGDRIEAGTLHVNLRFVDFLDKHSASGNYDYRAIYATYVVAGQSQSSDITWRFIQQIFSAEHQPKKNGPTDLSNDQLAALAQQVGAPQPAQDLIRFGFPIGYDPRAIAASNLTLLRQLPESSVPRVVIDGRAVDGESDWLDQLPG</sequence>
<proteinExistence type="predicted"/>